<dbReference type="RefSeq" id="WP_090328960.1">
    <property type="nucleotide sequence ID" value="NZ_FNSL01000001.1"/>
</dbReference>
<dbReference type="AlphaFoldDB" id="A0A1H4KSS8"/>
<organism evidence="1 2">
    <name type="scientific">Nitratireductor aquibiodomus</name>
    <dbReference type="NCBI Taxonomy" id="204799"/>
    <lineage>
        <taxon>Bacteria</taxon>
        <taxon>Pseudomonadati</taxon>
        <taxon>Pseudomonadota</taxon>
        <taxon>Alphaproteobacteria</taxon>
        <taxon>Hyphomicrobiales</taxon>
        <taxon>Phyllobacteriaceae</taxon>
        <taxon>Nitratireductor</taxon>
    </lineage>
</organism>
<evidence type="ECO:0000313" key="2">
    <source>
        <dbReference type="Proteomes" id="UP000199064"/>
    </source>
</evidence>
<accession>A0A1H4KSS8</accession>
<sequence>MAGNISKLARLEDIHIIRAGKLNCFALRLQTGGLCLYSPIAGQERVQREALEQLGGVSVLLAPNHYHNKGLAGHAEAFRNATVACSASAKPRLEKVTGLTYEPLQKLETALQKGHTLLEPQGLKTGEVWVEIQNNSDTIWIVADAFMSESRSSDGFGDTPARSGSFPRYGVDDAKLFANWVEQRLAIASPTILLPCHGGPVKSPHLGPMLSTLNTKMLGSR</sequence>
<dbReference type="SUPFAM" id="SSF56281">
    <property type="entry name" value="Metallo-hydrolase/oxidoreductase"/>
    <property type="match status" value="1"/>
</dbReference>
<evidence type="ECO:0008006" key="3">
    <source>
        <dbReference type="Google" id="ProtNLM"/>
    </source>
</evidence>
<gene>
    <name evidence="1" type="ORF">SAMN05216452_2421</name>
</gene>
<keyword evidence="2" id="KW-1185">Reference proteome</keyword>
<dbReference type="InterPro" id="IPR036866">
    <property type="entry name" value="RibonucZ/Hydroxyglut_hydro"/>
</dbReference>
<reference evidence="2" key="1">
    <citation type="submission" date="2016-10" db="EMBL/GenBank/DDBJ databases">
        <authorList>
            <person name="Varghese N."/>
            <person name="Submissions S."/>
        </authorList>
    </citation>
    <scope>NUCLEOTIDE SEQUENCE [LARGE SCALE GENOMIC DNA]</scope>
    <source>
        <strain evidence="2">ES.061</strain>
    </source>
</reference>
<name>A0A1H4KSS8_9HYPH</name>
<dbReference type="EMBL" id="FNSL01000001">
    <property type="protein sequence ID" value="SEB60962.1"/>
    <property type="molecule type" value="Genomic_DNA"/>
</dbReference>
<evidence type="ECO:0000313" key="1">
    <source>
        <dbReference type="EMBL" id="SEB60962.1"/>
    </source>
</evidence>
<proteinExistence type="predicted"/>
<protein>
    <recommendedName>
        <fullName evidence="3">Glyoxylase, beta-lactamase superfamily II</fullName>
    </recommendedName>
</protein>
<dbReference type="Proteomes" id="UP000199064">
    <property type="component" value="Unassembled WGS sequence"/>
</dbReference>